<proteinExistence type="inferred from homology"/>
<evidence type="ECO:0000256" key="1">
    <source>
        <dbReference type="ARBA" id="ARBA00006515"/>
    </source>
</evidence>
<evidence type="ECO:0000259" key="4">
    <source>
        <dbReference type="Pfam" id="PF00248"/>
    </source>
</evidence>
<evidence type="ECO:0000256" key="2">
    <source>
        <dbReference type="ARBA" id="ARBA00022857"/>
    </source>
</evidence>
<dbReference type="InterPro" id="IPR005399">
    <property type="entry name" value="K_chnl_volt-dep_bsu_KCNAB-rel"/>
</dbReference>
<dbReference type="EMBL" id="JAVDPF010000005">
    <property type="protein sequence ID" value="KAL1883677.1"/>
    <property type="molecule type" value="Genomic_DNA"/>
</dbReference>
<dbReference type="SUPFAM" id="SSF51430">
    <property type="entry name" value="NAD(P)-linked oxidoreductase"/>
    <property type="match status" value="1"/>
</dbReference>
<gene>
    <name evidence="5" type="ORF">Plec18167_002684</name>
</gene>
<dbReference type="PANTHER" id="PTHR43150">
    <property type="entry name" value="HYPERKINETIC, ISOFORM M"/>
    <property type="match status" value="1"/>
</dbReference>
<dbReference type="InterPro" id="IPR036812">
    <property type="entry name" value="NAD(P)_OxRdtase_dom_sf"/>
</dbReference>
<reference evidence="5 6" key="1">
    <citation type="journal article" date="2024" name="IMA Fungus">
        <title>IMA Genome - F19 : A genome assembly and annotation guide to empower mycologists, including annotated draft genome sequences of Ceratocystis pirilliformis, Diaporthe australafricana, Fusarium ophioides, Paecilomyces lecythidis, and Sporothrix stenoceras.</title>
        <authorList>
            <person name="Aylward J."/>
            <person name="Wilson A.M."/>
            <person name="Visagie C.M."/>
            <person name="Spraker J."/>
            <person name="Barnes I."/>
            <person name="Buitendag C."/>
            <person name="Ceriani C."/>
            <person name="Del Mar Angel L."/>
            <person name="du Plessis D."/>
            <person name="Fuchs T."/>
            <person name="Gasser K."/>
            <person name="Kramer D."/>
            <person name="Li W."/>
            <person name="Munsamy K."/>
            <person name="Piso A."/>
            <person name="Price J.L."/>
            <person name="Sonnekus B."/>
            <person name="Thomas C."/>
            <person name="van der Nest A."/>
            <person name="van Dijk A."/>
            <person name="van Heerden A."/>
            <person name="van Vuuren N."/>
            <person name="Yilmaz N."/>
            <person name="Duong T.A."/>
            <person name="van der Merwe N.A."/>
            <person name="Wingfield M.J."/>
            <person name="Wingfield B.D."/>
        </authorList>
    </citation>
    <scope>NUCLEOTIDE SEQUENCE [LARGE SCALE GENOMIC DNA]</scope>
    <source>
        <strain evidence="5 6">CMW 18167</strain>
    </source>
</reference>
<evidence type="ECO:0000313" key="5">
    <source>
        <dbReference type="EMBL" id="KAL1883677.1"/>
    </source>
</evidence>
<feature type="domain" description="NADP-dependent oxidoreductase" evidence="4">
    <location>
        <begin position="2"/>
        <end position="266"/>
    </location>
</feature>
<organism evidence="5 6">
    <name type="scientific">Paecilomyces lecythidis</name>
    <dbReference type="NCBI Taxonomy" id="3004212"/>
    <lineage>
        <taxon>Eukaryota</taxon>
        <taxon>Fungi</taxon>
        <taxon>Dikarya</taxon>
        <taxon>Ascomycota</taxon>
        <taxon>Pezizomycotina</taxon>
        <taxon>Eurotiomycetes</taxon>
        <taxon>Eurotiomycetidae</taxon>
        <taxon>Eurotiales</taxon>
        <taxon>Thermoascaceae</taxon>
        <taxon>Paecilomyces</taxon>
    </lineage>
</organism>
<dbReference type="PRINTS" id="PR01577">
    <property type="entry name" value="KCNABCHANNEL"/>
</dbReference>
<dbReference type="InterPro" id="IPR023210">
    <property type="entry name" value="NADP_OxRdtase_dom"/>
</dbReference>
<keyword evidence="6" id="KW-1185">Reference proteome</keyword>
<keyword evidence="3" id="KW-0560">Oxidoreductase</keyword>
<sequence>MGQAIKEFKWKRSDLVISTKLNWGMANGEILVNNHGLSRKHILEGTRASLERLQLEYVDIIYAHRPDRLTPMEETVRAFNFVIDKGWALYWGTSEWSADEISEACGIAKALGLISPVVEQPLYNMLDRKKVEGEFQRLYSRCGIGLTTFSPLKMGLLSGKYNDAKTQPPPGSRFSESQDKFANKAREDWKNDEWAGTIQKIIQLEALADKFGFKLSQLALAWCLKNNNVSAVITGASKPEQIVDNVQSLKLLPKLTPEIMAEIDELLLNKPEQDPARQD</sequence>
<accession>A0ABR3Y797</accession>
<dbReference type="Proteomes" id="UP001583193">
    <property type="component" value="Unassembled WGS sequence"/>
</dbReference>
<dbReference type="PANTHER" id="PTHR43150:SF6">
    <property type="entry name" value="VIC POTASSIUM ION CHANNEL, BETA SUBUNIT (EUROFUNG)"/>
    <property type="match status" value="1"/>
</dbReference>
<comment type="caution">
    <text evidence="5">The sequence shown here is derived from an EMBL/GenBank/DDBJ whole genome shotgun (WGS) entry which is preliminary data.</text>
</comment>
<evidence type="ECO:0000313" key="6">
    <source>
        <dbReference type="Proteomes" id="UP001583193"/>
    </source>
</evidence>
<evidence type="ECO:0000256" key="3">
    <source>
        <dbReference type="ARBA" id="ARBA00023002"/>
    </source>
</evidence>
<protein>
    <recommendedName>
        <fullName evidence="4">NADP-dependent oxidoreductase domain-containing protein</fullName>
    </recommendedName>
</protein>
<dbReference type="Gene3D" id="3.20.20.100">
    <property type="entry name" value="NADP-dependent oxidoreductase domain"/>
    <property type="match status" value="1"/>
</dbReference>
<comment type="similarity">
    <text evidence="1">Belongs to the shaker potassium channel beta subunit family.</text>
</comment>
<dbReference type="Pfam" id="PF00248">
    <property type="entry name" value="Aldo_ket_red"/>
    <property type="match status" value="1"/>
</dbReference>
<keyword evidence="2" id="KW-0521">NADP</keyword>
<name>A0ABR3Y797_9EURO</name>